<protein>
    <recommendedName>
        <fullName evidence="3">DUF4062 domain-containing protein</fullName>
    </recommendedName>
</protein>
<proteinExistence type="predicted"/>
<dbReference type="Proteomes" id="UP000676649">
    <property type="component" value="Chromosome"/>
</dbReference>
<dbReference type="EMBL" id="CP073754">
    <property type="protein sequence ID" value="QWF69838.1"/>
    <property type="molecule type" value="Genomic_DNA"/>
</dbReference>
<reference evidence="1" key="1">
    <citation type="submission" date="2021-04" db="EMBL/GenBank/DDBJ databases">
        <title>Draft genome sequence data of methanotrophic Methylovulum sp. strain S1L and Methylomonas sp. strain S2AM isolated from boreal lake water columns.</title>
        <authorList>
            <person name="Rissanen A.J."/>
            <person name="Mangayil R."/>
            <person name="Svenning M.M."/>
            <person name="Khanongnuch R."/>
        </authorList>
    </citation>
    <scope>NUCLEOTIDE SEQUENCE</scope>
    <source>
        <strain evidence="1">S2AM</strain>
    </source>
</reference>
<dbReference type="RefSeq" id="WP_215580378.1">
    <property type="nucleotide sequence ID" value="NZ_CP073754.1"/>
</dbReference>
<organism evidence="1 2">
    <name type="scientific">Methylomonas paludis</name>
    <dbReference type="NCBI Taxonomy" id="1173101"/>
    <lineage>
        <taxon>Bacteria</taxon>
        <taxon>Pseudomonadati</taxon>
        <taxon>Pseudomonadota</taxon>
        <taxon>Gammaproteobacteria</taxon>
        <taxon>Methylococcales</taxon>
        <taxon>Methylococcaceae</taxon>
        <taxon>Methylomonas</taxon>
    </lineage>
</organism>
<name>A0A975MKZ7_9GAMM</name>
<accession>A0A975MKZ7</accession>
<evidence type="ECO:0000313" key="2">
    <source>
        <dbReference type="Proteomes" id="UP000676649"/>
    </source>
</evidence>
<dbReference type="KEGG" id="mpad:KEF85_10740"/>
<dbReference type="AlphaFoldDB" id="A0A975MKZ7"/>
<keyword evidence="2" id="KW-1185">Reference proteome</keyword>
<evidence type="ECO:0008006" key="3">
    <source>
        <dbReference type="Google" id="ProtNLM"/>
    </source>
</evidence>
<sequence>MNKITIFLASSNELQFEREQFEIQIYRKCKAWIDRGIFLHLEIWEDLSARMSATRSQDEYNRKIAESDIFVLLAYNKVGMYTAEEFEQAFGRFQETRKPFIFTYFKDTQATSDASLQAFKERLISLDHFYTQYIGFDDLWRQFNLELDRLELAGFKLNVHRTASGNSRSIIQGDKSVYIENAKDVRLTIK</sequence>
<evidence type="ECO:0000313" key="1">
    <source>
        <dbReference type="EMBL" id="QWF69838.1"/>
    </source>
</evidence>
<gene>
    <name evidence="1" type="ORF">KEF85_10740</name>
</gene>